<keyword evidence="2 7" id="KW-0645">Protease</keyword>
<dbReference type="PANTHER" id="PTHR11010">
    <property type="entry name" value="PROTEASE S28 PRO-X CARBOXYPEPTIDASE-RELATED"/>
    <property type="match status" value="1"/>
</dbReference>
<dbReference type="OrthoDB" id="1735038at2759"/>
<evidence type="ECO:0000313" key="8">
    <source>
        <dbReference type="Proteomes" id="UP000198287"/>
    </source>
</evidence>
<evidence type="ECO:0000256" key="1">
    <source>
        <dbReference type="ARBA" id="ARBA00011079"/>
    </source>
</evidence>
<evidence type="ECO:0000256" key="6">
    <source>
        <dbReference type="SAM" id="SignalP"/>
    </source>
</evidence>
<dbReference type="Pfam" id="PF05577">
    <property type="entry name" value="Peptidase_S28"/>
    <property type="match status" value="2"/>
</dbReference>
<dbReference type="SUPFAM" id="SSF53474">
    <property type="entry name" value="alpha/beta-Hydrolases"/>
    <property type="match status" value="1"/>
</dbReference>
<sequence length="467" mass="52502">MYFRTISTVLLGIFGLAMAQIPLTFDLSKDQIFVQGNWYNKDGSNGKSVVTPHAFFTQCMHHENASGCDTTWSQRYWVNTNYYQPGRPIFIELAGEWDAAGDVDGGYWHAYARQYNAMLIVLEHRFYGQSFPVQNPAVRDLWLMTSQLALADAAKFITDFTANNNLNGTSWVSFGCSYGANLAAWFKLKYPNHVKAAVSSSGPVEALYDYPGYMKTVSEVVQEIDDVCHDKCTTHSAAWKHWLMGVKILVIFTRRLMTYFHHSSRNCFFITQFSLWCHSVDWDGISKEQMFLSLGMNVWADNAPSGKVTTACNMLGQIDGDDNVQIYGDFMEAMGQDGGCSSMKKRMEEREKFLMSQEAWQSGAAGWDWQTWDVYGQGCGRYGSQIATSNAYYGGKDLDSRCIIFVHGTWDPWHTQGVTTPEADNTVIVVPRTEHCADNGNPTTPEMAAAQAQIMTQIGTYLSDPMC</sequence>
<dbReference type="PANTHER" id="PTHR11010:SF38">
    <property type="entry name" value="LYSOSOMAL PRO-X CARBOXYPEPTIDASE"/>
    <property type="match status" value="1"/>
</dbReference>
<evidence type="ECO:0000256" key="3">
    <source>
        <dbReference type="ARBA" id="ARBA00022729"/>
    </source>
</evidence>
<keyword evidence="8" id="KW-1185">Reference proteome</keyword>
<keyword evidence="4" id="KW-0378">Hydrolase</keyword>
<reference evidence="7 8" key="1">
    <citation type="submission" date="2015-12" db="EMBL/GenBank/DDBJ databases">
        <title>The genome of Folsomia candida.</title>
        <authorList>
            <person name="Faddeeva A."/>
            <person name="Derks M.F."/>
            <person name="Anvar Y."/>
            <person name="Smit S."/>
            <person name="Van Straalen N."/>
            <person name="Roelofs D."/>
        </authorList>
    </citation>
    <scope>NUCLEOTIDE SEQUENCE [LARGE SCALE GENOMIC DNA]</scope>
    <source>
        <strain evidence="7 8">VU population</strain>
        <tissue evidence="7">Whole body</tissue>
    </source>
</reference>
<feature type="chain" id="PRO_5013053480" evidence="6">
    <location>
        <begin position="20"/>
        <end position="467"/>
    </location>
</feature>
<evidence type="ECO:0000313" key="7">
    <source>
        <dbReference type="EMBL" id="OXA60448.1"/>
    </source>
</evidence>
<dbReference type="OMA" id="LVCNEIG"/>
<feature type="signal peptide" evidence="6">
    <location>
        <begin position="1"/>
        <end position="19"/>
    </location>
</feature>
<dbReference type="AlphaFoldDB" id="A0A226ETA9"/>
<evidence type="ECO:0000256" key="4">
    <source>
        <dbReference type="ARBA" id="ARBA00022801"/>
    </source>
</evidence>
<evidence type="ECO:0000256" key="2">
    <source>
        <dbReference type="ARBA" id="ARBA00022670"/>
    </source>
</evidence>
<dbReference type="Proteomes" id="UP000198287">
    <property type="component" value="Unassembled WGS sequence"/>
</dbReference>
<name>A0A226ETA9_FOLCA</name>
<comment type="caution">
    <text evidence="7">The sequence shown here is derived from an EMBL/GenBank/DDBJ whole genome shotgun (WGS) entry which is preliminary data.</text>
</comment>
<proteinExistence type="inferred from homology"/>
<dbReference type="GO" id="GO:0070008">
    <property type="term" value="F:serine-type exopeptidase activity"/>
    <property type="evidence" value="ECO:0007669"/>
    <property type="project" value="InterPro"/>
</dbReference>
<comment type="similarity">
    <text evidence="1">Belongs to the peptidase S28 family.</text>
</comment>
<protein>
    <submittedName>
        <fullName evidence="7">Thymus-specific serine protease</fullName>
    </submittedName>
</protein>
<dbReference type="GO" id="GO:0006508">
    <property type="term" value="P:proteolysis"/>
    <property type="evidence" value="ECO:0007669"/>
    <property type="project" value="UniProtKB-KW"/>
</dbReference>
<dbReference type="GO" id="GO:0008239">
    <property type="term" value="F:dipeptidyl-peptidase activity"/>
    <property type="evidence" value="ECO:0007669"/>
    <property type="project" value="TreeGrafter"/>
</dbReference>
<organism evidence="7 8">
    <name type="scientific">Folsomia candida</name>
    <name type="common">Springtail</name>
    <dbReference type="NCBI Taxonomy" id="158441"/>
    <lineage>
        <taxon>Eukaryota</taxon>
        <taxon>Metazoa</taxon>
        <taxon>Ecdysozoa</taxon>
        <taxon>Arthropoda</taxon>
        <taxon>Hexapoda</taxon>
        <taxon>Collembola</taxon>
        <taxon>Entomobryomorpha</taxon>
        <taxon>Isotomoidea</taxon>
        <taxon>Isotomidae</taxon>
        <taxon>Proisotominae</taxon>
        <taxon>Folsomia</taxon>
    </lineage>
</organism>
<dbReference type="EMBL" id="LNIX01000002">
    <property type="protein sequence ID" value="OXA60448.1"/>
    <property type="molecule type" value="Genomic_DNA"/>
</dbReference>
<dbReference type="InterPro" id="IPR008758">
    <property type="entry name" value="Peptidase_S28"/>
</dbReference>
<dbReference type="InterPro" id="IPR029058">
    <property type="entry name" value="AB_hydrolase_fold"/>
</dbReference>
<accession>A0A226ETA9</accession>
<evidence type="ECO:0000256" key="5">
    <source>
        <dbReference type="ARBA" id="ARBA00023180"/>
    </source>
</evidence>
<gene>
    <name evidence="7" type="ORF">Fcan01_04708</name>
</gene>
<dbReference type="Gene3D" id="3.40.50.1820">
    <property type="entry name" value="alpha/beta hydrolase"/>
    <property type="match status" value="2"/>
</dbReference>
<keyword evidence="3 6" id="KW-0732">Signal</keyword>
<keyword evidence="5" id="KW-0325">Glycoprotein</keyword>